<dbReference type="PROSITE" id="PS50043">
    <property type="entry name" value="HTH_LUXR_2"/>
    <property type="match status" value="1"/>
</dbReference>
<dbReference type="RefSeq" id="WP_074711544.1">
    <property type="nucleotide sequence ID" value="NZ_FNTV01000001.1"/>
</dbReference>
<dbReference type="PANTHER" id="PTHR44688">
    <property type="entry name" value="DNA-BINDING TRANSCRIPTIONAL ACTIVATOR DEVR_DOSR"/>
    <property type="match status" value="1"/>
</dbReference>
<dbReference type="PANTHER" id="PTHR44688:SF16">
    <property type="entry name" value="DNA-BINDING TRANSCRIPTIONAL ACTIVATOR DEVR_DOSR"/>
    <property type="match status" value="1"/>
</dbReference>
<dbReference type="Proteomes" id="UP000182725">
    <property type="component" value="Unassembled WGS sequence"/>
</dbReference>
<sequence length="894" mass="95644">MAGAGLKSPFIRQAELADIHMAINGENCRAVFLSYDTGLGASTILRELALEAGQTRPVLTLQGTPSLSAVPFGALAPFLRGVRGDNLGLRTQVFRAVLTAIDDLRGSQDGDLDELALIVLDDAHAVDSSTAELLVNLVLAGSVSLVASHLRSGGMPEPLPRLWSAGLAENIDMTPLTRDQTHSYCQALLQGPVALQTSWFFWSSAKGNPLLIKLLVSEAVDDGLLAQSRGIWVYQEGPRTVGRSLRDAVTQQIRGLSIHAEEALDLVALAEPVPLALVQDISGAAAVNQVVKRKLVHLSDLDNGTLRLASPIYGDVIRHMVSPAHRRILFDALSQRMNSEPPTGEAMLRWVSWAIDCGLAVGDDLLLQAALIACKLSQPLVSLELTGHIAGQDNALRVAAIKARAHYLRGDYEGSAKLLDDFLEEAESVDDLIFASLLKAATRMALGMPASSIEDEIEQLTAGGLRLAGQAPSEADTIHAMVDNRVKLLKLMALSQSGQYRDMLPLIAALKTGSAVSEAERKLVQTFALTMEAEQLCAQGRVAESQKCSSEAFAIEHSDDYDIFFIPEMIVFRQLATALLAGDLDQAQILLDRFFIDAGPVILSFGGSANVGRGMGYVRQGRFDEAIDVLLPCIESLRATDPQQLLGFCTALAAYSAAQLERVELATGLLADYQEKPGMFLVTSHERAFAAAAREHLKRDGVGLAALMALADESLEEGSTLLELNALVLALELGELDHVDRLLDVAARVDGPWSAAVVQFVGGTRKNHVAKILGSEAGPKIAASPALVDAPWYSGTVFDVPVMEPIHVAAEGNGQSLRLHSNGDQGQSAKLTKRESQISLLAANGLSDRSIAEQLQLSLRTVEGHLYRAYSKLGITSRDELAPLLVPSSPTEGS</sequence>
<dbReference type="GO" id="GO:0003677">
    <property type="term" value="F:DNA binding"/>
    <property type="evidence" value="ECO:0007669"/>
    <property type="project" value="UniProtKB-KW"/>
</dbReference>
<evidence type="ECO:0000313" key="6">
    <source>
        <dbReference type="Proteomes" id="UP000182725"/>
    </source>
</evidence>
<dbReference type="PRINTS" id="PR00038">
    <property type="entry name" value="HTHLUXR"/>
</dbReference>
<dbReference type="InterPro" id="IPR000792">
    <property type="entry name" value="Tscrpt_reg_LuxR_C"/>
</dbReference>
<keyword evidence="1" id="KW-0805">Transcription regulation</keyword>
<evidence type="ECO:0000256" key="3">
    <source>
        <dbReference type="ARBA" id="ARBA00023163"/>
    </source>
</evidence>
<protein>
    <submittedName>
        <fullName evidence="5">Regulatory protein, luxR family</fullName>
    </submittedName>
</protein>
<dbReference type="InterPro" id="IPR036388">
    <property type="entry name" value="WH-like_DNA-bd_sf"/>
</dbReference>
<organism evidence="5 6">
    <name type="scientific">Arthrobacter alpinus</name>
    <dbReference type="NCBI Taxonomy" id="656366"/>
    <lineage>
        <taxon>Bacteria</taxon>
        <taxon>Bacillati</taxon>
        <taxon>Actinomycetota</taxon>
        <taxon>Actinomycetes</taxon>
        <taxon>Micrococcales</taxon>
        <taxon>Micrococcaceae</taxon>
        <taxon>Arthrobacter</taxon>
    </lineage>
</organism>
<evidence type="ECO:0000256" key="2">
    <source>
        <dbReference type="ARBA" id="ARBA00023125"/>
    </source>
</evidence>
<feature type="domain" description="HTH luxR-type" evidence="4">
    <location>
        <begin position="824"/>
        <end position="889"/>
    </location>
</feature>
<name>A0A1H5KLF2_9MICC</name>
<reference evidence="5 6" key="1">
    <citation type="submission" date="2016-10" db="EMBL/GenBank/DDBJ databases">
        <authorList>
            <person name="de Groot N.N."/>
        </authorList>
    </citation>
    <scope>NUCLEOTIDE SEQUENCE [LARGE SCALE GENOMIC DNA]</scope>
    <source>
        <strain evidence="5 6">DSM 22274</strain>
    </source>
</reference>
<dbReference type="Pfam" id="PF00196">
    <property type="entry name" value="GerE"/>
    <property type="match status" value="1"/>
</dbReference>
<dbReference type="CDD" id="cd06170">
    <property type="entry name" value="LuxR_C_like"/>
    <property type="match status" value="1"/>
</dbReference>
<dbReference type="AlphaFoldDB" id="A0A1H5KLF2"/>
<dbReference type="SUPFAM" id="SSF46894">
    <property type="entry name" value="C-terminal effector domain of the bipartite response regulators"/>
    <property type="match status" value="1"/>
</dbReference>
<dbReference type="GO" id="GO:0006355">
    <property type="term" value="P:regulation of DNA-templated transcription"/>
    <property type="evidence" value="ECO:0007669"/>
    <property type="project" value="InterPro"/>
</dbReference>
<dbReference type="InterPro" id="IPR016032">
    <property type="entry name" value="Sig_transdc_resp-reg_C-effctor"/>
</dbReference>
<evidence type="ECO:0000313" key="5">
    <source>
        <dbReference type="EMBL" id="SEE64931.1"/>
    </source>
</evidence>
<evidence type="ECO:0000256" key="1">
    <source>
        <dbReference type="ARBA" id="ARBA00023015"/>
    </source>
</evidence>
<keyword evidence="3" id="KW-0804">Transcription</keyword>
<keyword evidence="2" id="KW-0238">DNA-binding</keyword>
<proteinExistence type="predicted"/>
<dbReference type="Gene3D" id="1.10.10.10">
    <property type="entry name" value="Winged helix-like DNA-binding domain superfamily/Winged helix DNA-binding domain"/>
    <property type="match status" value="1"/>
</dbReference>
<dbReference type="EMBL" id="FNTV01000001">
    <property type="protein sequence ID" value="SEE64931.1"/>
    <property type="molecule type" value="Genomic_DNA"/>
</dbReference>
<dbReference type="SMART" id="SM00421">
    <property type="entry name" value="HTH_LUXR"/>
    <property type="match status" value="1"/>
</dbReference>
<gene>
    <name evidence="5" type="ORF">SAMN04489740_2044</name>
</gene>
<accession>A0A1H5KLF2</accession>
<evidence type="ECO:0000259" key="4">
    <source>
        <dbReference type="PROSITE" id="PS50043"/>
    </source>
</evidence>